<name>A0AAW1JEC6_POPJA</name>
<sequence length="161" mass="18722">MEDEKYKIPVFDGNNYSNWKFRVQTLLEAQDLSSYIEKEVDLTDEEIKKKDRKSVCENLLIKFVNYLVNESFNKILTKKTTKGYLLLEVEGGRQKAGDLREAIKEKLEGDVRVAANNVTLHILGSDKREAGRRRKSCGKQCDAAYPRHRRHHNERRCGDGY</sequence>
<gene>
    <name evidence="2" type="ORF">QE152_g30659</name>
</gene>
<dbReference type="Proteomes" id="UP001458880">
    <property type="component" value="Unassembled WGS sequence"/>
</dbReference>
<dbReference type="AlphaFoldDB" id="A0AAW1JEC6"/>
<keyword evidence="3" id="KW-1185">Reference proteome</keyword>
<evidence type="ECO:0000313" key="2">
    <source>
        <dbReference type="EMBL" id="KAK9701352.1"/>
    </source>
</evidence>
<reference evidence="2 3" key="1">
    <citation type="journal article" date="2024" name="BMC Genomics">
        <title>De novo assembly and annotation of Popillia japonica's genome with initial clues to its potential as an invasive pest.</title>
        <authorList>
            <person name="Cucini C."/>
            <person name="Boschi S."/>
            <person name="Funari R."/>
            <person name="Cardaioli E."/>
            <person name="Iannotti N."/>
            <person name="Marturano G."/>
            <person name="Paoli F."/>
            <person name="Bruttini M."/>
            <person name="Carapelli A."/>
            <person name="Frati F."/>
            <person name="Nardi F."/>
        </authorList>
    </citation>
    <scope>NUCLEOTIDE SEQUENCE [LARGE SCALE GENOMIC DNA]</scope>
    <source>
        <strain evidence="2">DMR45628</strain>
    </source>
</reference>
<accession>A0AAW1JEC6</accession>
<proteinExistence type="predicted"/>
<dbReference type="EMBL" id="JASPKY010000415">
    <property type="protein sequence ID" value="KAK9701352.1"/>
    <property type="molecule type" value="Genomic_DNA"/>
</dbReference>
<dbReference type="InterPro" id="IPR025314">
    <property type="entry name" value="DUF4219"/>
</dbReference>
<organism evidence="2 3">
    <name type="scientific">Popillia japonica</name>
    <name type="common">Japanese beetle</name>
    <dbReference type="NCBI Taxonomy" id="7064"/>
    <lineage>
        <taxon>Eukaryota</taxon>
        <taxon>Metazoa</taxon>
        <taxon>Ecdysozoa</taxon>
        <taxon>Arthropoda</taxon>
        <taxon>Hexapoda</taxon>
        <taxon>Insecta</taxon>
        <taxon>Pterygota</taxon>
        <taxon>Neoptera</taxon>
        <taxon>Endopterygota</taxon>
        <taxon>Coleoptera</taxon>
        <taxon>Polyphaga</taxon>
        <taxon>Scarabaeiformia</taxon>
        <taxon>Scarabaeidae</taxon>
        <taxon>Rutelinae</taxon>
        <taxon>Popillia</taxon>
    </lineage>
</organism>
<evidence type="ECO:0000313" key="3">
    <source>
        <dbReference type="Proteomes" id="UP001458880"/>
    </source>
</evidence>
<dbReference type="Pfam" id="PF13961">
    <property type="entry name" value="DUF4219"/>
    <property type="match status" value="1"/>
</dbReference>
<evidence type="ECO:0000259" key="1">
    <source>
        <dbReference type="Pfam" id="PF13961"/>
    </source>
</evidence>
<protein>
    <recommendedName>
        <fullName evidence="1">DUF4219 domain-containing protein</fullName>
    </recommendedName>
</protein>
<comment type="caution">
    <text evidence="2">The sequence shown here is derived from an EMBL/GenBank/DDBJ whole genome shotgun (WGS) entry which is preliminary data.</text>
</comment>
<feature type="domain" description="DUF4219" evidence="1">
    <location>
        <begin position="11"/>
        <end position="32"/>
    </location>
</feature>